<gene>
    <name evidence="2" type="ORF">COU13_01465</name>
</gene>
<sequence length="86" mass="9995">MTITRHYIKRFSVSVLRVFFSLLVWVTVTSAFLGLEKFFISPEEYEAGKVVVFFSILLGFGMALEELEKKTFSRGLYKLFKLLSQD</sequence>
<feature type="transmembrane region" description="Helical" evidence="1">
    <location>
        <begin position="12"/>
        <end position="35"/>
    </location>
</feature>
<dbReference type="EMBL" id="PFBF01000032">
    <property type="protein sequence ID" value="PIR86338.1"/>
    <property type="molecule type" value="Genomic_DNA"/>
</dbReference>
<dbReference type="AlphaFoldDB" id="A0A2H0UIW2"/>
<name>A0A2H0UIW2_9BACT</name>
<comment type="caution">
    <text evidence="2">The sequence shown here is derived from an EMBL/GenBank/DDBJ whole genome shotgun (WGS) entry which is preliminary data.</text>
</comment>
<keyword evidence="1" id="KW-0472">Membrane</keyword>
<reference evidence="3" key="1">
    <citation type="submission" date="2017-09" db="EMBL/GenBank/DDBJ databases">
        <title>Depth-based differentiation of microbial function through sediment-hosted aquifers and enrichment of novel symbionts in the deep terrestrial subsurface.</title>
        <authorList>
            <person name="Probst A.J."/>
            <person name="Ladd B."/>
            <person name="Jarett J.K."/>
            <person name="Geller-Mcgrath D.E."/>
            <person name="Sieber C.M.K."/>
            <person name="Emerson J.B."/>
            <person name="Anantharaman K."/>
            <person name="Thomas B.C."/>
            <person name="Malmstrom R."/>
            <person name="Stieglmeier M."/>
            <person name="Klingl A."/>
            <person name="Woyke T."/>
            <person name="Ryan C.M."/>
            <person name="Banfield J.F."/>
        </authorList>
    </citation>
    <scope>NUCLEOTIDE SEQUENCE [LARGE SCALE GENOMIC DNA]</scope>
</reference>
<evidence type="ECO:0000256" key="1">
    <source>
        <dbReference type="SAM" id="Phobius"/>
    </source>
</evidence>
<feature type="transmembrane region" description="Helical" evidence="1">
    <location>
        <begin position="47"/>
        <end position="64"/>
    </location>
</feature>
<protein>
    <submittedName>
        <fullName evidence="2">Uncharacterized protein</fullName>
    </submittedName>
</protein>
<evidence type="ECO:0000313" key="3">
    <source>
        <dbReference type="Proteomes" id="UP000230706"/>
    </source>
</evidence>
<accession>A0A2H0UIW2</accession>
<dbReference type="Proteomes" id="UP000230706">
    <property type="component" value="Unassembled WGS sequence"/>
</dbReference>
<keyword evidence="1" id="KW-0812">Transmembrane</keyword>
<organism evidence="2 3">
    <name type="scientific">Candidatus Kaiserbacteria bacterium CG10_big_fil_rev_8_21_14_0_10_43_70</name>
    <dbReference type="NCBI Taxonomy" id="1974605"/>
    <lineage>
        <taxon>Bacteria</taxon>
        <taxon>Candidatus Kaiseribacteriota</taxon>
    </lineage>
</organism>
<evidence type="ECO:0000313" key="2">
    <source>
        <dbReference type="EMBL" id="PIR86338.1"/>
    </source>
</evidence>
<proteinExistence type="predicted"/>
<keyword evidence="1" id="KW-1133">Transmembrane helix</keyword>